<dbReference type="EMBL" id="ATBP01001333">
    <property type="protein sequence ID" value="ETR67539.1"/>
    <property type="molecule type" value="Genomic_DNA"/>
</dbReference>
<proteinExistence type="predicted"/>
<accession>A0A1V1NY65</accession>
<evidence type="ECO:0000313" key="2">
    <source>
        <dbReference type="Proteomes" id="UP000189670"/>
    </source>
</evidence>
<dbReference type="AlphaFoldDB" id="A0A1V1NY65"/>
<reference evidence="2" key="1">
    <citation type="submission" date="2012-11" db="EMBL/GenBank/DDBJ databases">
        <authorList>
            <person name="Lucero-Rivera Y.E."/>
            <person name="Tovar-Ramirez D."/>
        </authorList>
    </citation>
    <scope>NUCLEOTIDE SEQUENCE [LARGE SCALE GENOMIC DNA]</scope>
    <source>
        <strain evidence="2">Araruama</strain>
    </source>
</reference>
<comment type="caution">
    <text evidence="1">The sequence shown here is derived from an EMBL/GenBank/DDBJ whole genome shotgun (WGS) entry which is preliminary data.</text>
</comment>
<evidence type="ECO:0000313" key="1">
    <source>
        <dbReference type="EMBL" id="ETR67539.1"/>
    </source>
</evidence>
<gene>
    <name evidence="1" type="ORF">OMM_11484</name>
</gene>
<sequence>MCFDNDLDISVFSILSGSDNINHNISQFSLSFGVVMQRVSPIVQHEVLKTGIRLYERDAQNAHNYDKIDPEQIYGILKNVWAHLIGS</sequence>
<organism evidence="1 2">
    <name type="scientific">Candidatus Magnetoglobus multicellularis str. Araruama</name>
    <dbReference type="NCBI Taxonomy" id="890399"/>
    <lineage>
        <taxon>Bacteria</taxon>
        <taxon>Pseudomonadati</taxon>
        <taxon>Thermodesulfobacteriota</taxon>
        <taxon>Desulfobacteria</taxon>
        <taxon>Desulfobacterales</taxon>
        <taxon>Desulfobacteraceae</taxon>
        <taxon>Candidatus Magnetoglobus</taxon>
    </lineage>
</organism>
<dbReference type="Proteomes" id="UP000189670">
    <property type="component" value="Unassembled WGS sequence"/>
</dbReference>
<protein>
    <submittedName>
        <fullName evidence="1">Uncharacterized protein</fullName>
    </submittedName>
</protein>
<name>A0A1V1NY65_9BACT</name>